<dbReference type="GO" id="GO:0005886">
    <property type="term" value="C:plasma membrane"/>
    <property type="evidence" value="ECO:0007669"/>
    <property type="project" value="UniProtKB-SubCell"/>
</dbReference>
<accession>A0A9D1AJE7</accession>
<proteinExistence type="inferred from homology"/>
<dbReference type="PANTHER" id="PTHR30081:SF8">
    <property type="entry name" value="PROTEIN TRANSLOCASE SUBUNIT SECF"/>
    <property type="match status" value="1"/>
</dbReference>
<gene>
    <name evidence="9 11" type="primary">secF</name>
    <name evidence="11" type="ORF">IAB36_03455</name>
</gene>
<keyword evidence="5 9" id="KW-0653">Protein transport</keyword>
<dbReference type="GO" id="GO:0006605">
    <property type="term" value="P:protein targeting"/>
    <property type="evidence" value="ECO:0007669"/>
    <property type="project" value="UniProtKB-UniRule"/>
</dbReference>
<protein>
    <recommendedName>
        <fullName evidence="9">Protein-export membrane protein SecF</fullName>
    </recommendedName>
</protein>
<keyword evidence="4 9" id="KW-0812">Transmembrane</keyword>
<evidence type="ECO:0000256" key="7">
    <source>
        <dbReference type="ARBA" id="ARBA00023010"/>
    </source>
</evidence>
<evidence type="ECO:0000313" key="11">
    <source>
        <dbReference type="EMBL" id="HIR40866.1"/>
    </source>
</evidence>
<feature type="transmembrane region" description="Helical" evidence="9">
    <location>
        <begin position="202"/>
        <end position="221"/>
    </location>
</feature>
<dbReference type="GO" id="GO:0015450">
    <property type="term" value="F:protein-transporting ATPase activity"/>
    <property type="evidence" value="ECO:0007669"/>
    <property type="project" value="InterPro"/>
</dbReference>
<dbReference type="AlphaFoldDB" id="A0A9D1AJE7"/>
<name>A0A9D1AJE7_9FIRM</name>
<dbReference type="GO" id="GO:0065002">
    <property type="term" value="P:intracellular protein transmembrane transport"/>
    <property type="evidence" value="ECO:0007669"/>
    <property type="project" value="UniProtKB-UniRule"/>
</dbReference>
<evidence type="ECO:0000256" key="5">
    <source>
        <dbReference type="ARBA" id="ARBA00022927"/>
    </source>
</evidence>
<reference evidence="11" key="1">
    <citation type="submission" date="2020-10" db="EMBL/GenBank/DDBJ databases">
        <authorList>
            <person name="Gilroy R."/>
        </authorList>
    </citation>
    <scope>NUCLEOTIDE SEQUENCE</scope>
    <source>
        <strain evidence="11">CHK184-25365</strain>
    </source>
</reference>
<keyword evidence="2 9" id="KW-0813">Transport</keyword>
<dbReference type="Gene3D" id="1.20.1640.10">
    <property type="entry name" value="Multidrug efflux transporter AcrB transmembrane domain"/>
    <property type="match status" value="1"/>
</dbReference>
<dbReference type="Pfam" id="PF02355">
    <property type="entry name" value="SecD_SecF_C"/>
    <property type="match status" value="1"/>
</dbReference>
<reference evidence="11" key="2">
    <citation type="journal article" date="2021" name="PeerJ">
        <title>Extensive microbial diversity within the chicken gut microbiome revealed by metagenomics and culture.</title>
        <authorList>
            <person name="Gilroy R."/>
            <person name="Ravi A."/>
            <person name="Getino M."/>
            <person name="Pursley I."/>
            <person name="Horton D.L."/>
            <person name="Alikhan N.F."/>
            <person name="Baker D."/>
            <person name="Gharbi K."/>
            <person name="Hall N."/>
            <person name="Watson M."/>
            <person name="Adriaenssens E.M."/>
            <person name="Foster-Nyarko E."/>
            <person name="Jarju S."/>
            <person name="Secka A."/>
            <person name="Antonio M."/>
            <person name="Oren A."/>
            <person name="Chaudhuri R.R."/>
            <person name="La Ragione R."/>
            <person name="Hildebrand F."/>
            <person name="Pallen M.J."/>
        </authorList>
    </citation>
    <scope>NUCLEOTIDE SEQUENCE</scope>
    <source>
        <strain evidence="11">CHK184-25365</strain>
    </source>
</reference>
<evidence type="ECO:0000256" key="8">
    <source>
        <dbReference type="ARBA" id="ARBA00023136"/>
    </source>
</evidence>
<dbReference type="HAMAP" id="MF_01464_B">
    <property type="entry name" value="SecF_B"/>
    <property type="match status" value="1"/>
</dbReference>
<dbReference type="PRINTS" id="PR01755">
    <property type="entry name" value="SECFTRNLCASE"/>
</dbReference>
<comment type="similarity">
    <text evidence="9">Belongs to the SecD/SecF family. SecF subfamily.</text>
</comment>
<comment type="subcellular location">
    <subcellularLocation>
        <location evidence="1 9">Cell membrane</location>
        <topology evidence="1 9">Multi-pass membrane protein</topology>
    </subcellularLocation>
</comment>
<evidence type="ECO:0000313" key="12">
    <source>
        <dbReference type="Proteomes" id="UP000886749"/>
    </source>
</evidence>
<evidence type="ECO:0000256" key="4">
    <source>
        <dbReference type="ARBA" id="ARBA00022692"/>
    </source>
</evidence>
<dbReference type="EMBL" id="DVGY01000079">
    <property type="protein sequence ID" value="HIR40866.1"/>
    <property type="molecule type" value="Genomic_DNA"/>
</dbReference>
<feature type="transmembrane region" description="Helical" evidence="9">
    <location>
        <begin position="141"/>
        <end position="162"/>
    </location>
</feature>
<keyword evidence="7 9" id="KW-0811">Translocation</keyword>
<dbReference type="InterPro" id="IPR022813">
    <property type="entry name" value="SecD/SecF_arch_bac"/>
</dbReference>
<evidence type="ECO:0000256" key="3">
    <source>
        <dbReference type="ARBA" id="ARBA00022475"/>
    </source>
</evidence>
<dbReference type="GO" id="GO:0043952">
    <property type="term" value="P:protein transport by the Sec complex"/>
    <property type="evidence" value="ECO:0007669"/>
    <property type="project" value="UniProtKB-UniRule"/>
</dbReference>
<feature type="transmembrane region" description="Helical" evidence="9">
    <location>
        <begin position="20"/>
        <end position="39"/>
    </location>
</feature>
<dbReference type="InterPro" id="IPR022645">
    <property type="entry name" value="SecD/SecF_bac"/>
</dbReference>
<feature type="transmembrane region" description="Helical" evidence="9">
    <location>
        <begin position="174"/>
        <end position="196"/>
    </location>
</feature>
<evidence type="ECO:0000256" key="2">
    <source>
        <dbReference type="ARBA" id="ARBA00022448"/>
    </source>
</evidence>
<comment type="subunit">
    <text evidence="9">Forms a complex with SecD. Part of the essential Sec protein translocation apparatus which comprises SecA, SecYEG and auxiliary proteins SecDF. Other proteins may also be involved.</text>
</comment>
<dbReference type="NCBIfam" id="TIGR00966">
    <property type="entry name" value="transloc_SecF"/>
    <property type="match status" value="1"/>
</dbReference>
<evidence type="ECO:0000256" key="6">
    <source>
        <dbReference type="ARBA" id="ARBA00022989"/>
    </source>
</evidence>
<dbReference type="InterPro" id="IPR048634">
    <property type="entry name" value="SecD_SecF_C"/>
</dbReference>
<comment type="function">
    <text evidence="9">Part of the Sec protein translocase complex. Interacts with the SecYEG preprotein conducting channel. SecDF uses the proton motive force (PMF) to complete protein translocation after the ATP-dependent function of SecA.</text>
</comment>
<feature type="transmembrane region" description="Helical" evidence="9">
    <location>
        <begin position="282"/>
        <end position="307"/>
    </location>
</feature>
<keyword evidence="3 9" id="KW-1003">Cell membrane</keyword>
<dbReference type="InterPro" id="IPR005665">
    <property type="entry name" value="SecF_bac"/>
</dbReference>
<sequence>MKLLHRDFHIDFMGKKNIFFIISAACLVVIALWGVIFGVDLDISFKGGTIFTYTYTDANADLDEGALAAAAQSVLGEEVEVEPKQDLANNTPSLDISMTSAVTMEDSSIEELTAALQQAAPDLGLEYSTITSVNPSIGMDFFAKCLVAVGVGIIIMIIYLGIRFRLINGWKAAITAVLALVHDMIFVYGTFVICGFPLDSNFIAVMLTILGYSANNTVIIYDRIRENTKLFGKKTSRSQIVNDSINQTLSRSIGTSFCTLLAMVVVCVVAGIFGVMDIFTFALPMIVGLLAGTYSSICIASELWVVWQDHSDKKKKAKGRVKARA</sequence>
<evidence type="ECO:0000259" key="10">
    <source>
        <dbReference type="Pfam" id="PF02355"/>
    </source>
</evidence>
<feature type="transmembrane region" description="Helical" evidence="9">
    <location>
        <begin position="257"/>
        <end position="276"/>
    </location>
</feature>
<organism evidence="11 12">
    <name type="scientific">Candidatus Egerieicola pullicola</name>
    <dbReference type="NCBI Taxonomy" id="2840775"/>
    <lineage>
        <taxon>Bacteria</taxon>
        <taxon>Bacillati</taxon>
        <taxon>Bacillota</taxon>
        <taxon>Clostridia</taxon>
        <taxon>Eubacteriales</taxon>
        <taxon>Oscillospiraceae</taxon>
        <taxon>Oscillospiraceae incertae sedis</taxon>
        <taxon>Candidatus Egerieicola</taxon>
    </lineage>
</organism>
<dbReference type="Proteomes" id="UP000886749">
    <property type="component" value="Unassembled WGS sequence"/>
</dbReference>
<feature type="domain" description="Protein export membrane protein SecD/SecF C-terminal" evidence="10">
    <location>
        <begin position="125"/>
        <end position="308"/>
    </location>
</feature>
<keyword evidence="6 9" id="KW-1133">Transmembrane helix</keyword>
<evidence type="ECO:0000256" key="1">
    <source>
        <dbReference type="ARBA" id="ARBA00004651"/>
    </source>
</evidence>
<evidence type="ECO:0000256" key="9">
    <source>
        <dbReference type="HAMAP-Rule" id="MF_01464"/>
    </source>
</evidence>
<dbReference type="SUPFAM" id="SSF82866">
    <property type="entry name" value="Multidrug efflux transporter AcrB transmembrane domain"/>
    <property type="match status" value="1"/>
</dbReference>
<comment type="caution">
    <text evidence="11">The sequence shown here is derived from an EMBL/GenBank/DDBJ whole genome shotgun (WGS) entry which is preliminary data.</text>
</comment>
<keyword evidence="8 9" id="KW-0472">Membrane</keyword>
<dbReference type="PANTHER" id="PTHR30081">
    <property type="entry name" value="PROTEIN-EXPORT MEMBRANE PROTEIN SEC"/>
    <property type="match status" value="1"/>
</dbReference>